<evidence type="ECO:0000256" key="3">
    <source>
        <dbReference type="SAM" id="SignalP"/>
    </source>
</evidence>
<name>A0A7X2ISQ2_9BURK</name>
<evidence type="ECO:0000313" key="4">
    <source>
        <dbReference type="EMBL" id="MRV75386.1"/>
    </source>
</evidence>
<gene>
    <name evidence="4" type="ORF">GJ700_27075</name>
</gene>
<reference evidence="4 5" key="1">
    <citation type="submission" date="2019-11" db="EMBL/GenBank/DDBJ databases">
        <title>Novel species isolated from a subtropical stream in China.</title>
        <authorList>
            <person name="Lu H."/>
        </authorList>
    </citation>
    <scope>NUCLEOTIDE SEQUENCE [LARGE SCALE GENOMIC DNA]</scope>
    <source>
        <strain evidence="4 5">FT92W</strain>
    </source>
</reference>
<dbReference type="RefSeq" id="WP_154379887.1">
    <property type="nucleotide sequence ID" value="NZ_WKJJ01000020.1"/>
</dbReference>
<accession>A0A7X2ISQ2</accession>
<evidence type="ECO:0000313" key="5">
    <source>
        <dbReference type="Proteomes" id="UP000446768"/>
    </source>
</evidence>
<proteinExistence type="predicted"/>
<dbReference type="EMBL" id="WKJJ01000020">
    <property type="protein sequence ID" value="MRV75386.1"/>
    <property type="molecule type" value="Genomic_DNA"/>
</dbReference>
<feature type="signal peptide" evidence="3">
    <location>
        <begin position="1"/>
        <end position="21"/>
    </location>
</feature>
<organism evidence="4 5">
    <name type="scientific">Pseudoduganella rivuli</name>
    <dbReference type="NCBI Taxonomy" id="2666085"/>
    <lineage>
        <taxon>Bacteria</taxon>
        <taxon>Pseudomonadati</taxon>
        <taxon>Pseudomonadota</taxon>
        <taxon>Betaproteobacteria</taxon>
        <taxon>Burkholderiales</taxon>
        <taxon>Oxalobacteraceae</taxon>
        <taxon>Telluria group</taxon>
        <taxon>Pseudoduganella</taxon>
    </lineage>
</organism>
<keyword evidence="2" id="KW-0812">Transmembrane</keyword>
<feature type="chain" id="PRO_5031449156" evidence="3">
    <location>
        <begin position="22"/>
        <end position="90"/>
    </location>
</feature>
<feature type="transmembrane region" description="Helical" evidence="2">
    <location>
        <begin position="18"/>
        <end position="39"/>
    </location>
</feature>
<comment type="caution">
    <text evidence="4">The sequence shown here is derived from an EMBL/GenBank/DDBJ whole genome shotgun (WGS) entry which is preliminary data.</text>
</comment>
<keyword evidence="2" id="KW-0472">Membrane</keyword>
<dbReference type="AlphaFoldDB" id="A0A7X2ISQ2"/>
<sequence length="90" mass="9361">MAIIKKIPTVSNRVPASAAMAAGSVILLCVAATAAILGWMPAQHQQRTDALPPVSAAPEAVDNALRKVSLPAERDAKQHRPRALQTASAT</sequence>
<keyword evidence="5" id="KW-1185">Reference proteome</keyword>
<protein>
    <submittedName>
        <fullName evidence="4">Uncharacterized protein</fullName>
    </submittedName>
</protein>
<keyword evidence="2" id="KW-1133">Transmembrane helix</keyword>
<evidence type="ECO:0000256" key="1">
    <source>
        <dbReference type="SAM" id="MobiDB-lite"/>
    </source>
</evidence>
<keyword evidence="3" id="KW-0732">Signal</keyword>
<evidence type="ECO:0000256" key="2">
    <source>
        <dbReference type="SAM" id="Phobius"/>
    </source>
</evidence>
<dbReference type="Proteomes" id="UP000446768">
    <property type="component" value="Unassembled WGS sequence"/>
</dbReference>
<feature type="region of interest" description="Disordered" evidence="1">
    <location>
        <begin position="70"/>
        <end position="90"/>
    </location>
</feature>